<protein>
    <submittedName>
        <fullName evidence="2">Uncharacterized protein</fullName>
    </submittedName>
</protein>
<dbReference type="OrthoDB" id="1312899at2"/>
<keyword evidence="1" id="KW-0732">Signal</keyword>
<dbReference type="InterPro" id="IPR046661">
    <property type="entry name" value="DUF6770"/>
</dbReference>
<accession>A0A4R2P1Q6</accession>
<keyword evidence="3" id="KW-1185">Reference proteome</keyword>
<dbReference type="Proteomes" id="UP000294564">
    <property type="component" value="Unassembled WGS sequence"/>
</dbReference>
<comment type="caution">
    <text evidence="2">The sequence shown here is derived from an EMBL/GenBank/DDBJ whole genome shotgun (WGS) entry which is preliminary data.</text>
</comment>
<reference evidence="2 3" key="1">
    <citation type="submission" date="2019-03" db="EMBL/GenBank/DDBJ databases">
        <title>Genomic Encyclopedia of Type Strains, Phase IV (KMG-IV): sequencing the most valuable type-strain genomes for metagenomic binning, comparative biology and taxonomic classification.</title>
        <authorList>
            <person name="Goeker M."/>
        </authorList>
    </citation>
    <scope>NUCLEOTIDE SEQUENCE [LARGE SCALE GENOMIC DNA]</scope>
    <source>
        <strain evidence="2 3">DSM 14836</strain>
    </source>
</reference>
<proteinExistence type="predicted"/>
<sequence length="522" mass="59189">MRKLLYVLLFVGTYVVSAQTKTIENMVEFKVKNTGAFLDDANDVDGYYFFYEVDKLKKGMREFAVNILDKNLNDVAIKKFEASKKIVLADNAFNNEAIMFALFNNKEKTLTLKGFDRKANPKDDIVITLDKKVARLFNNGLRAGTLSSVLHPVKNKGFILITPNFDGKGTGYVLDFYPSNENVSPWKYEFIPSERGFHSVTPVALNDKFVVLVDVRTKGMSAKREFTTIVLNSQTGEKLFEKVYDKNDPKLITNSFISEDGKISVMGQYYEPNAKIAKAQSLGLYTEQYDEKGEVVFSKRISWQEDVSKFLPVKKNNKLKDIGYIFFHDIIKTQSGEYYGIGEQYKKTVSALGVASGILAAAGGGIQAGGYTQLTIKDVYIFKFDKDFNLADVQVFEKGKSRIQNLTDFGSPQLSAYMIKALGGFDFVYSQRDVKRDRFYANFIDYERASDKKEKKGEKRKAGFVFKTIIQDGGELTVDNIELSKESKNFRVLPAKVGYILLLEYSRKKKSSSLRLEKLNIK</sequence>
<organism evidence="2 3">
    <name type="scientific">Tenacibaculum skagerrakense</name>
    <dbReference type="NCBI Taxonomy" id="186571"/>
    <lineage>
        <taxon>Bacteria</taxon>
        <taxon>Pseudomonadati</taxon>
        <taxon>Bacteroidota</taxon>
        <taxon>Flavobacteriia</taxon>
        <taxon>Flavobacteriales</taxon>
        <taxon>Flavobacteriaceae</taxon>
        <taxon>Tenacibaculum</taxon>
    </lineage>
</organism>
<dbReference type="AlphaFoldDB" id="A0A4R2P1Q6"/>
<dbReference type="Pfam" id="PF20559">
    <property type="entry name" value="DUF6770"/>
    <property type="match status" value="1"/>
</dbReference>
<dbReference type="RefSeq" id="WP_132793092.1">
    <property type="nucleotide sequence ID" value="NZ_SLXM01000001.1"/>
</dbReference>
<gene>
    <name evidence="2" type="ORF">EV195_101770</name>
</gene>
<evidence type="ECO:0000313" key="3">
    <source>
        <dbReference type="Proteomes" id="UP000294564"/>
    </source>
</evidence>
<feature type="chain" id="PRO_5020438754" evidence="1">
    <location>
        <begin position="19"/>
        <end position="522"/>
    </location>
</feature>
<dbReference type="EMBL" id="SLXM01000001">
    <property type="protein sequence ID" value="TCP28590.1"/>
    <property type="molecule type" value="Genomic_DNA"/>
</dbReference>
<feature type="signal peptide" evidence="1">
    <location>
        <begin position="1"/>
        <end position="18"/>
    </location>
</feature>
<evidence type="ECO:0000256" key="1">
    <source>
        <dbReference type="SAM" id="SignalP"/>
    </source>
</evidence>
<name>A0A4R2P1Q6_9FLAO</name>
<evidence type="ECO:0000313" key="2">
    <source>
        <dbReference type="EMBL" id="TCP28590.1"/>
    </source>
</evidence>